<name>A0AAD7D0D6_MYCRO</name>
<dbReference type="EMBL" id="JARKIE010000203">
    <property type="protein sequence ID" value="KAJ7667279.1"/>
    <property type="molecule type" value="Genomic_DNA"/>
</dbReference>
<reference evidence="2" key="1">
    <citation type="submission" date="2023-03" db="EMBL/GenBank/DDBJ databases">
        <title>Massive genome expansion in bonnet fungi (Mycena s.s.) driven by repeated elements and novel gene families across ecological guilds.</title>
        <authorList>
            <consortium name="Lawrence Berkeley National Laboratory"/>
            <person name="Harder C.B."/>
            <person name="Miyauchi S."/>
            <person name="Viragh M."/>
            <person name="Kuo A."/>
            <person name="Thoen E."/>
            <person name="Andreopoulos B."/>
            <person name="Lu D."/>
            <person name="Skrede I."/>
            <person name="Drula E."/>
            <person name="Henrissat B."/>
            <person name="Morin E."/>
            <person name="Kohler A."/>
            <person name="Barry K."/>
            <person name="LaButti K."/>
            <person name="Morin E."/>
            <person name="Salamov A."/>
            <person name="Lipzen A."/>
            <person name="Mereny Z."/>
            <person name="Hegedus B."/>
            <person name="Baldrian P."/>
            <person name="Stursova M."/>
            <person name="Weitz H."/>
            <person name="Taylor A."/>
            <person name="Grigoriev I.V."/>
            <person name="Nagy L.G."/>
            <person name="Martin F."/>
            <person name="Kauserud H."/>
        </authorList>
    </citation>
    <scope>NUCLEOTIDE SEQUENCE</scope>
    <source>
        <strain evidence="2">CBHHK067</strain>
    </source>
</reference>
<comment type="caution">
    <text evidence="2">The sequence shown here is derived from an EMBL/GenBank/DDBJ whole genome shotgun (WGS) entry which is preliminary data.</text>
</comment>
<evidence type="ECO:0000313" key="2">
    <source>
        <dbReference type="EMBL" id="KAJ7667279.1"/>
    </source>
</evidence>
<protein>
    <submittedName>
        <fullName evidence="2">Uncharacterized protein</fullName>
    </submittedName>
</protein>
<dbReference type="Proteomes" id="UP001221757">
    <property type="component" value="Unassembled WGS sequence"/>
</dbReference>
<proteinExistence type="predicted"/>
<keyword evidence="1" id="KW-0732">Signal</keyword>
<accession>A0AAD7D0D6</accession>
<gene>
    <name evidence="2" type="ORF">B0H17DRAFT_1142860</name>
</gene>
<organism evidence="2 3">
    <name type="scientific">Mycena rosella</name>
    <name type="common">Pink bonnet</name>
    <name type="synonym">Agaricus rosellus</name>
    <dbReference type="NCBI Taxonomy" id="1033263"/>
    <lineage>
        <taxon>Eukaryota</taxon>
        <taxon>Fungi</taxon>
        <taxon>Dikarya</taxon>
        <taxon>Basidiomycota</taxon>
        <taxon>Agaricomycotina</taxon>
        <taxon>Agaricomycetes</taxon>
        <taxon>Agaricomycetidae</taxon>
        <taxon>Agaricales</taxon>
        <taxon>Marasmiineae</taxon>
        <taxon>Mycenaceae</taxon>
        <taxon>Mycena</taxon>
    </lineage>
</organism>
<evidence type="ECO:0000256" key="1">
    <source>
        <dbReference type="SAM" id="SignalP"/>
    </source>
</evidence>
<sequence>MRALTALLVGLLAPFTIASPSVKRVFAPGPYRAATNIYEIPPCGSLAHVGSKIHVLAANGTVIHVATAGAPTVGQFKSAVSRDLMDGWVAFAYFLNPGFSLISSFTATWEVPPLPETDHGQTIFLFNAVQNYSNTILQPVLQYGPSVAGGGSFWAVASFFLDGVNTFHTPLVRTSPGATLNGALILTGSSSSESIFNYTSQFTNIPGTTLNTSVPALLNVAAATLEAYNITALSDYPAGATVFSGINVEFASGNTKPDVAWRPVADTADGLGSTVDKDGAVDAQITVKY</sequence>
<feature type="chain" id="PRO_5041951631" evidence="1">
    <location>
        <begin position="19"/>
        <end position="289"/>
    </location>
</feature>
<dbReference type="AlphaFoldDB" id="A0AAD7D0D6"/>
<evidence type="ECO:0000313" key="3">
    <source>
        <dbReference type="Proteomes" id="UP001221757"/>
    </source>
</evidence>
<feature type="signal peptide" evidence="1">
    <location>
        <begin position="1"/>
        <end position="18"/>
    </location>
</feature>
<keyword evidence="3" id="KW-1185">Reference proteome</keyword>